<reference evidence="6 7" key="1">
    <citation type="submission" date="2018-12" db="EMBL/GenBank/DDBJ databases">
        <title>The Draft Genome Sequence of the Soil Bacterium Pedobacter tournemirensis R1.</title>
        <authorList>
            <person name="He J."/>
        </authorList>
    </citation>
    <scope>NUCLEOTIDE SEQUENCE [LARGE SCALE GENOMIC DNA]</scope>
    <source>
        <strain evidence="6 7">R1</strain>
    </source>
</reference>
<dbReference type="PANTHER" id="PTHR30469">
    <property type="entry name" value="MULTIDRUG RESISTANCE PROTEIN MDTA"/>
    <property type="match status" value="1"/>
</dbReference>
<feature type="domain" description="YknX-like beta-barrel" evidence="5">
    <location>
        <begin position="202"/>
        <end position="247"/>
    </location>
</feature>
<dbReference type="Gene3D" id="2.40.420.20">
    <property type="match status" value="1"/>
</dbReference>
<dbReference type="InterPro" id="IPR058625">
    <property type="entry name" value="MdtA-like_BSH"/>
</dbReference>
<dbReference type="EMBL" id="RXOC01000009">
    <property type="protein sequence ID" value="RXF68935.1"/>
    <property type="molecule type" value="Genomic_DNA"/>
</dbReference>
<proteinExistence type="inferred from homology"/>
<dbReference type="Pfam" id="PF25917">
    <property type="entry name" value="BSH_RND"/>
    <property type="match status" value="1"/>
</dbReference>
<comment type="similarity">
    <text evidence="1">Belongs to the membrane fusion protein (MFP) (TC 8.A.1) family.</text>
</comment>
<organism evidence="6 7">
    <name type="scientific">Arcticibacter tournemirensis</name>
    <dbReference type="NCBI Taxonomy" id="699437"/>
    <lineage>
        <taxon>Bacteria</taxon>
        <taxon>Pseudomonadati</taxon>
        <taxon>Bacteroidota</taxon>
        <taxon>Sphingobacteriia</taxon>
        <taxon>Sphingobacteriales</taxon>
        <taxon>Sphingobacteriaceae</taxon>
        <taxon>Arcticibacter</taxon>
    </lineage>
</organism>
<dbReference type="GO" id="GO:1990281">
    <property type="term" value="C:efflux pump complex"/>
    <property type="evidence" value="ECO:0007669"/>
    <property type="project" value="TreeGrafter"/>
</dbReference>
<dbReference type="PANTHER" id="PTHR30469:SF15">
    <property type="entry name" value="HLYD FAMILY OF SECRETION PROTEINS"/>
    <property type="match status" value="1"/>
</dbReference>
<evidence type="ECO:0000256" key="1">
    <source>
        <dbReference type="ARBA" id="ARBA00009477"/>
    </source>
</evidence>
<dbReference type="InterPro" id="IPR006143">
    <property type="entry name" value="RND_pump_MFP"/>
</dbReference>
<dbReference type="Gene3D" id="2.40.30.170">
    <property type="match status" value="1"/>
</dbReference>
<dbReference type="GO" id="GO:0015562">
    <property type="term" value="F:efflux transmembrane transporter activity"/>
    <property type="evidence" value="ECO:0007669"/>
    <property type="project" value="TreeGrafter"/>
</dbReference>
<keyword evidence="2" id="KW-0175">Coiled coil</keyword>
<evidence type="ECO:0000259" key="4">
    <source>
        <dbReference type="Pfam" id="PF25989"/>
    </source>
</evidence>
<feature type="coiled-coil region" evidence="2">
    <location>
        <begin position="110"/>
        <end position="168"/>
    </location>
</feature>
<evidence type="ECO:0000313" key="6">
    <source>
        <dbReference type="EMBL" id="RXF68935.1"/>
    </source>
</evidence>
<dbReference type="InterPro" id="IPR058637">
    <property type="entry name" value="YknX-like_C"/>
</dbReference>
<dbReference type="NCBIfam" id="TIGR01730">
    <property type="entry name" value="RND_mfp"/>
    <property type="match status" value="1"/>
</dbReference>
<dbReference type="SUPFAM" id="SSF111369">
    <property type="entry name" value="HlyD-like secretion proteins"/>
    <property type="match status" value="1"/>
</dbReference>
<dbReference type="RefSeq" id="WP_128770176.1">
    <property type="nucleotide sequence ID" value="NZ_RXOC01000009.1"/>
</dbReference>
<dbReference type="Proteomes" id="UP000290848">
    <property type="component" value="Unassembled WGS sequence"/>
</dbReference>
<protein>
    <submittedName>
        <fullName evidence="6">Efflux RND transporter periplasmic adaptor subunit</fullName>
    </submittedName>
</protein>
<accession>A0A4Q0M7F1</accession>
<dbReference type="InterPro" id="IPR058636">
    <property type="entry name" value="Beta-barrel_YknX"/>
</dbReference>
<dbReference type="Gene3D" id="2.40.50.100">
    <property type="match status" value="1"/>
</dbReference>
<evidence type="ECO:0000313" key="7">
    <source>
        <dbReference type="Proteomes" id="UP000290848"/>
    </source>
</evidence>
<sequence length="352" mass="38243">MKKKLLLAAILIGTALLIVWKLASNKSKINDNNKPGRAGSIRIPVTVATVKEELMEINIVKTGSVAPFKEAKVISVANGNIQKLLFAAGDKVRQGQVLAIVDTRLLRLDLQKSESNVARLARDLKTYTELMEANAGTREKVSQVRQDYQDAFNQSEQLRKQIADAAIKAPTNGVVSLKLVEEGVFVTAGTEITSIVNLSQVKVQVNLTETEVYQVSEGQKVTLSADVYPGKTFDGTITYISPQASETHNYLVEITANNPPESPLRSGTFIYADFSKKTEQGILLIPAETLVENTREPSVYVVKNGIARLSQIKVGGRYGEHIRVLEGIGHGDIVVTSGQINLSDGTSVNISK</sequence>
<evidence type="ECO:0000259" key="3">
    <source>
        <dbReference type="Pfam" id="PF25917"/>
    </source>
</evidence>
<evidence type="ECO:0000259" key="5">
    <source>
        <dbReference type="Pfam" id="PF25990"/>
    </source>
</evidence>
<name>A0A4Q0M7F1_9SPHI</name>
<feature type="domain" description="YknX-like C-terminal permuted SH3-like" evidence="4">
    <location>
        <begin position="285"/>
        <end position="349"/>
    </location>
</feature>
<dbReference type="Pfam" id="PF25990">
    <property type="entry name" value="Beta-barrel_YknX"/>
    <property type="match status" value="1"/>
</dbReference>
<comment type="caution">
    <text evidence="6">The sequence shown here is derived from an EMBL/GenBank/DDBJ whole genome shotgun (WGS) entry which is preliminary data.</text>
</comment>
<evidence type="ECO:0000256" key="2">
    <source>
        <dbReference type="SAM" id="Coils"/>
    </source>
</evidence>
<gene>
    <name evidence="6" type="ORF">EKH83_14545</name>
</gene>
<feature type="domain" description="Multidrug resistance protein MdtA-like barrel-sandwich hybrid" evidence="3">
    <location>
        <begin position="71"/>
        <end position="196"/>
    </location>
</feature>
<dbReference type="Pfam" id="PF25989">
    <property type="entry name" value="YknX_C"/>
    <property type="match status" value="1"/>
</dbReference>
<dbReference type="AlphaFoldDB" id="A0A4Q0M7F1"/>